<keyword evidence="2" id="KW-1185">Reference proteome</keyword>
<sequence>MTDSINLATKLNPKQKLFAELCAKGKIQSEAYELAGYKCDNSTQQTINNAAKRCMRNVPVKTYYKSLLESSSAKAFEELSYTKQDWLRNQFKLLELAFGDGQVHKVASFNGEFIEAQVKETDLGAAIRIQEQLGKMLALFVDKSEIGGAMTITNLIAEISKEAGESTNDSPLPRDDD</sequence>
<reference evidence="2" key="1">
    <citation type="submission" date="2023-09" db="EMBL/GenBank/DDBJ databases">
        <authorList>
            <person name="Li S."/>
            <person name="Li X."/>
            <person name="Zhang C."/>
            <person name="Zhao Z."/>
        </authorList>
    </citation>
    <scope>NUCLEOTIDE SEQUENCE [LARGE SCALE GENOMIC DNA]</scope>
    <source>
        <strain evidence="2">SQ149</strain>
    </source>
</reference>
<organism evidence="1 2">
    <name type="scientific">Thalassotalea psychrophila</name>
    <dbReference type="NCBI Taxonomy" id="3065647"/>
    <lineage>
        <taxon>Bacteria</taxon>
        <taxon>Pseudomonadati</taxon>
        <taxon>Pseudomonadota</taxon>
        <taxon>Gammaproteobacteria</taxon>
        <taxon>Alteromonadales</taxon>
        <taxon>Colwelliaceae</taxon>
        <taxon>Thalassotalea</taxon>
    </lineage>
</organism>
<dbReference type="Proteomes" id="UP001258994">
    <property type="component" value="Chromosome"/>
</dbReference>
<dbReference type="RefSeq" id="WP_348390580.1">
    <property type="nucleotide sequence ID" value="NZ_CP134145.1"/>
</dbReference>
<gene>
    <name evidence="1" type="ORF">RGQ13_15135</name>
</gene>
<dbReference type="EMBL" id="CP134145">
    <property type="protein sequence ID" value="WNC71446.1"/>
    <property type="molecule type" value="Genomic_DNA"/>
</dbReference>
<dbReference type="InterPro" id="IPR038713">
    <property type="entry name" value="Terminase_Gp1_N_sf"/>
</dbReference>
<evidence type="ECO:0000313" key="1">
    <source>
        <dbReference type="EMBL" id="WNC71446.1"/>
    </source>
</evidence>
<accession>A0ABY9TRK3</accession>
<evidence type="ECO:0008006" key="3">
    <source>
        <dbReference type="Google" id="ProtNLM"/>
    </source>
</evidence>
<proteinExistence type="predicted"/>
<protein>
    <recommendedName>
        <fullName evidence="3">Terminase small subunit</fullName>
    </recommendedName>
</protein>
<name>A0ABY9TRK3_9GAMM</name>
<dbReference type="Gene3D" id="1.10.10.1400">
    <property type="entry name" value="Terminase, small subunit, N-terminal DNA-binding domain, HTH motif"/>
    <property type="match status" value="1"/>
</dbReference>
<evidence type="ECO:0000313" key="2">
    <source>
        <dbReference type="Proteomes" id="UP001258994"/>
    </source>
</evidence>